<protein>
    <submittedName>
        <fullName evidence="15">Type I secretion system permease/ATPase</fullName>
    </submittedName>
</protein>
<dbReference type="Pfam" id="PF03412">
    <property type="entry name" value="Peptidase_C39"/>
    <property type="match status" value="1"/>
</dbReference>
<evidence type="ECO:0000256" key="8">
    <source>
        <dbReference type="ARBA" id="ARBA00022840"/>
    </source>
</evidence>
<dbReference type="PROSITE" id="PS50929">
    <property type="entry name" value="ABC_TM1F"/>
    <property type="match status" value="1"/>
</dbReference>
<feature type="transmembrane region" description="Helical" evidence="11">
    <location>
        <begin position="302"/>
        <end position="322"/>
    </location>
</feature>
<dbReference type="PROSITE" id="PS50893">
    <property type="entry name" value="ABC_TRANSPORTER_2"/>
    <property type="match status" value="1"/>
</dbReference>
<reference evidence="15" key="1">
    <citation type="submission" date="2023-03" db="EMBL/GenBank/DDBJ databases">
        <title>Selenobaculum gbiensis gen. nov. sp. nov., a new bacterium isolated from the gut microbiota of IBD patient.</title>
        <authorList>
            <person name="Yeo S."/>
            <person name="Park H."/>
            <person name="Huh C.S."/>
        </authorList>
    </citation>
    <scope>NUCLEOTIDE SEQUENCE</scope>
    <source>
        <strain evidence="15">ICN-92133</strain>
    </source>
</reference>
<dbReference type="GO" id="GO:0006508">
    <property type="term" value="P:proteolysis"/>
    <property type="evidence" value="ECO:0007669"/>
    <property type="project" value="InterPro"/>
</dbReference>
<keyword evidence="2" id="KW-0813">Transport</keyword>
<evidence type="ECO:0000256" key="4">
    <source>
        <dbReference type="ARBA" id="ARBA00022692"/>
    </source>
</evidence>
<keyword evidence="8" id="KW-0067">ATP-binding</keyword>
<dbReference type="FunFam" id="3.40.50.300:FF:000299">
    <property type="entry name" value="ABC transporter ATP-binding protein/permease"/>
    <property type="match status" value="1"/>
</dbReference>
<dbReference type="EMBL" id="CP120678">
    <property type="protein sequence ID" value="WIW71716.1"/>
    <property type="molecule type" value="Genomic_DNA"/>
</dbReference>
<dbReference type="Gene3D" id="1.20.1560.10">
    <property type="entry name" value="ABC transporter type 1, transmembrane domain"/>
    <property type="match status" value="1"/>
</dbReference>
<feature type="transmembrane region" description="Helical" evidence="11">
    <location>
        <begin position="198"/>
        <end position="215"/>
    </location>
</feature>
<dbReference type="GO" id="GO:0008234">
    <property type="term" value="F:cysteine-type peptidase activity"/>
    <property type="evidence" value="ECO:0007669"/>
    <property type="project" value="UniProtKB-KW"/>
</dbReference>
<feature type="transmembrane region" description="Helical" evidence="11">
    <location>
        <begin position="160"/>
        <end position="186"/>
    </location>
</feature>
<evidence type="ECO:0000259" key="14">
    <source>
        <dbReference type="PROSITE" id="PS50990"/>
    </source>
</evidence>
<organism evidence="15 16">
    <name type="scientific">Selenobaculum gibii</name>
    <dbReference type="NCBI Taxonomy" id="3054208"/>
    <lineage>
        <taxon>Bacteria</taxon>
        <taxon>Bacillati</taxon>
        <taxon>Bacillota</taxon>
        <taxon>Negativicutes</taxon>
        <taxon>Selenomonadales</taxon>
        <taxon>Selenomonadaceae</taxon>
        <taxon>Selenobaculum</taxon>
    </lineage>
</organism>
<keyword evidence="16" id="KW-1185">Reference proteome</keyword>
<dbReference type="CDD" id="cd18588">
    <property type="entry name" value="ABC_6TM_CyaB_HlyB_like"/>
    <property type="match status" value="1"/>
</dbReference>
<dbReference type="KEGG" id="sgbi:P3F81_05305"/>
<dbReference type="InterPro" id="IPR005074">
    <property type="entry name" value="Peptidase_C39"/>
</dbReference>
<dbReference type="PROSITE" id="PS50990">
    <property type="entry name" value="PEPTIDASE_C39"/>
    <property type="match status" value="1"/>
</dbReference>
<evidence type="ECO:0000256" key="7">
    <source>
        <dbReference type="ARBA" id="ARBA00022807"/>
    </source>
</evidence>
<gene>
    <name evidence="15" type="ORF">P3F81_05305</name>
</gene>
<dbReference type="Pfam" id="PF00005">
    <property type="entry name" value="ABC_tran"/>
    <property type="match status" value="1"/>
</dbReference>
<keyword evidence="4 11" id="KW-0812">Transmembrane</keyword>
<dbReference type="InterPro" id="IPR003593">
    <property type="entry name" value="AAA+_ATPase"/>
</dbReference>
<keyword evidence="5" id="KW-0547">Nucleotide-binding</keyword>
<keyword evidence="9 11" id="KW-1133">Transmembrane helix</keyword>
<feature type="domain" description="ABC transporter" evidence="12">
    <location>
        <begin position="477"/>
        <end position="712"/>
    </location>
</feature>
<evidence type="ECO:0000256" key="9">
    <source>
        <dbReference type="ARBA" id="ARBA00022989"/>
    </source>
</evidence>
<name>A0A9Y2ETK1_9FIRM</name>
<dbReference type="PROSITE" id="PS00211">
    <property type="entry name" value="ABC_TRANSPORTER_1"/>
    <property type="match status" value="1"/>
</dbReference>
<evidence type="ECO:0000313" key="15">
    <source>
        <dbReference type="EMBL" id="WIW71716.1"/>
    </source>
</evidence>
<proteinExistence type="predicted"/>
<keyword evidence="7" id="KW-0645">Protease</keyword>
<dbReference type="Proteomes" id="UP001243623">
    <property type="component" value="Chromosome"/>
</dbReference>
<dbReference type="SUPFAM" id="SSF90123">
    <property type="entry name" value="ABC transporter transmembrane region"/>
    <property type="match status" value="1"/>
</dbReference>
<dbReference type="AlphaFoldDB" id="A0A9Y2ETK1"/>
<keyword evidence="7" id="KW-0788">Thiol protease</keyword>
<dbReference type="Gene3D" id="3.90.70.10">
    <property type="entry name" value="Cysteine proteinases"/>
    <property type="match status" value="1"/>
</dbReference>
<keyword evidence="3" id="KW-1003">Cell membrane</keyword>
<dbReference type="NCBIfam" id="TIGR01846">
    <property type="entry name" value="type_I_sec_HlyB"/>
    <property type="match status" value="1"/>
</dbReference>
<dbReference type="SMART" id="SM00382">
    <property type="entry name" value="AAA"/>
    <property type="match status" value="1"/>
</dbReference>
<feature type="transmembrane region" description="Helical" evidence="11">
    <location>
        <begin position="271"/>
        <end position="296"/>
    </location>
</feature>
<dbReference type="SUPFAM" id="SSF52540">
    <property type="entry name" value="P-loop containing nucleoside triphosphate hydrolases"/>
    <property type="match status" value="1"/>
</dbReference>
<dbReference type="InterPro" id="IPR039421">
    <property type="entry name" value="Type_1_exporter"/>
</dbReference>
<dbReference type="InterPro" id="IPR011527">
    <property type="entry name" value="ABC1_TM_dom"/>
</dbReference>
<dbReference type="GO" id="GO:0005886">
    <property type="term" value="C:plasma membrane"/>
    <property type="evidence" value="ECO:0007669"/>
    <property type="project" value="UniProtKB-SubCell"/>
</dbReference>
<evidence type="ECO:0000259" key="13">
    <source>
        <dbReference type="PROSITE" id="PS50929"/>
    </source>
</evidence>
<dbReference type="Pfam" id="PF00664">
    <property type="entry name" value="ABC_membrane"/>
    <property type="match status" value="1"/>
</dbReference>
<keyword evidence="10 11" id="KW-0472">Membrane</keyword>
<dbReference type="InterPro" id="IPR017871">
    <property type="entry name" value="ABC_transporter-like_CS"/>
</dbReference>
<dbReference type="InterPro" id="IPR010132">
    <property type="entry name" value="ATPase_T1SS_HlyB"/>
</dbReference>
<feature type="domain" description="Peptidase C39" evidence="14">
    <location>
        <begin position="7"/>
        <end position="132"/>
    </location>
</feature>
<evidence type="ECO:0000256" key="6">
    <source>
        <dbReference type="ARBA" id="ARBA00022801"/>
    </source>
</evidence>
<dbReference type="InterPro" id="IPR036640">
    <property type="entry name" value="ABC1_TM_sf"/>
</dbReference>
<dbReference type="GO" id="GO:0030253">
    <property type="term" value="P:protein secretion by the type I secretion system"/>
    <property type="evidence" value="ECO:0007669"/>
    <property type="project" value="InterPro"/>
</dbReference>
<dbReference type="PANTHER" id="PTHR43394">
    <property type="entry name" value="ATP-DEPENDENT PERMEASE MDL1, MITOCHONDRIAL"/>
    <property type="match status" value="1"/>
</dbReference>
<evidence type="ECO:0000256" key="11">
    <source>
        <dbReference type="SAM" id="Phobius"/>
    </source>
</evidence>
<dbReference type="InterPro" id="IPR027417">
    <property type="entry name" value="P-loop_NTPase"/>
</dbReference>
<dbReference type="GO" id="GO:0005524">
    <property type="term" value="F:ATP binding"/>
    <property type="evidence" value="ECO:0007669"/>
    <property type="project" value="UniProtKB-KW"/>
</dbReference>
<evidence type="ECO:0000256" key="1">
    <source>
        <dbReference type="ARBA" id="ARBA00004651"/>
    </source>
</evidence>
<dbReference type="RefSeq" id="WP_309320726.1">
    <property type="nucleotide sequence ID" value="NZ_CP120678.1"/>
</dbReference>
<feature type="domain" description="ABC transmembrane type-1" evidence="13">
    <location>
        <begin position="162"/>
        <end position="443"/>
    </location>
</feature>
<evidence type="ECO:0000259" key="12">
    <source>
        <dbReference type="PROSITE" id="PS50893"/>
    </source>
</evidence>
<evidence type="ECO:0000256" key="10">
    <source>
        <dbReference type="ARBA" id="ARBA00023136"/>
    </source>
</evidence>
<evidence type="ECO:0000256" key="3">
    <source>
        <dbReference type="ARBA" id="ARBA00022475"/>
    </source>
</evidence>
<evidence type="ECO:0000256" key="5">
    <source>
        <dbReference type="ARBA" id="ARBA00022741"/>
    </source>
</evidence>
<dbReference type="Gene3D" id="3.40.50.300">
    <property type="entry name" value="P-loop containing nucleotide triphosphate hydrolases"/>
    <property type="match status" value="1"/>
</dbReference>
<sequence>MEARREQNSDLYIHKIDTALRCLVIIAKMYGISAQEEQLQRAYVVDRSGMDTLTLLRASKEIGLKARKINVDKSRLELMPLPLIATLINNNRVIVVRHEQGKVALIDPYQTHPVVISLEKFLEIWNGETVLFTKRYEKKEKDKSFNLSWFIPVILKYKKFLWQVLGMSFLLQLFGLISPMFTQVIIDKVLVHRSLSTLDILIIGMILVSLFQTWITSLRGYLFTHTTNKVDVILSTKLFKHITSLPIKYFSSWQVGDVVTRVRELETVRQFITGSALTIVLDSIFTIVYVVAMFMYSKVLSIIVLLILPIYIILNLAVTPVYRKRINANFEANAENQAFLIESVTGIQAVKSLAVEQQLSQKWEQMLSKFIKTSFATTNLANFAGNIGAFIQQIFTIIILWYGAYLVMDDHISIGELIAFQMMSGQVIAPVLRIVNMWQSFQQTKVSVDKLGDILNAEIEPAFNPTRTTLPQIKGDVLFDRVSFRYRVDMAEVLYQLSFKIKAGTSVGIVGRSGSGKSTVTKLIQRLYVPESGRVLIDGIDMAQIEPAWLRRQIGVVLQDNFLFNGTIAENIAIAAPNASMEDIIRVAEISGANEFIEDFPKQYQTMVGERGGALSGGQRQRVAIARALITDPRILIFDEATSALDFESENIIMRNLSKISDGRTMIMIAHRLSTVRHCDQIIVLDHGRIAEVGSHEQLFAGRGIYHSLLMQQQGKAIS</sequence>
<evidence type="ECO:0000313" key="16">
    <source>
        <dbReference type="Proteomes" id="UP001243623"/>
    </source>
</evidence>
<comment type="subcellular location">
    <subcellularLocation>
        <location evidence="1">Cell membrane</location>
        <topology evidence="1">Multi-pass membrane protein</topology>
    </subcellularLocation>
</comment>
<accession>A0A9Y2ETK1</accession>
<dbReference type="PANTHER" id="PTHR43394:SF1">
    <property type="entry name" value="ATP-BINDING CASSETTE SUB-FAMILY B MEMBER 10, MITOCHONDRIAL"/>
    <property type="match status" value="1"/>
</dbReference>
<keyword evidence="6" id="KW-0378">Hydrolase</keyword>
<feature type="transmembrane region" description="Helical" evidence="11">
    <location>
        <begin position="380"/>
        <end position="405"/>
    </location>
</feature>
<dbReference type="InterPro" id="IPR003439">
    <property type="entry name" value="ABC_transporter-like_ATP-bd"/>
</dbReference>
<dbReference type="GO" id="GO:0030256">
    <property type="term" value="C:type I protein secretion system complex"/>
    <property type="evidence" value="ECO:0007669"/>
    <property type="project" value="InterPro"/>
</dbReference>
<dbReference type="GO" id="GO:0016887">
    <property type="term" value="F:ATP hydrolysis activity"/>
    <property type="evidence" value="ECO:0007669"/>
    <property type="project" value="InterPro"/>
</dbReference>
<evidence type="ECO:0000256" key="2">
    <source>
        <dbReference type="ARBA" id="ARBA00022448"/>
    </source>
</evidence>
<dbReference type="GO" id="GO:0015421">
    <property type="term" value="F:ABC-type oligopeptide transporter activity"/>
    <property type="evidence" value="ECO:0007669"/>
    <property type="project" value="TreeGrafter"/>
</dbReference>